<dbReference type="Proteomes" id="UP000029843">
    <property type="component" value="Unassembled WGS sequence"/>
</dbReference>
<dbReference type="AlphaFoldDB" id="A0A099KA01"/>
<evidence type="ECO:0000313" key="3">
    <source>
        <dbReference type="Proteomes" id="UP000029843"/>
    </source>
</evidence>
<dbReference type="EMBL" id="JQED01000055">
    <property type="protein sequence ID" value="KGJ87146.1"/>
    <property type="molecule type" value="Genomic_DNA"/>
</dbReference>
<dbReference type="PANTHER" id="PTHR40691">
    <property type="entry name" value="(NA+)-NQR MATURATION NQRM"/>
    <property type="match status" value="1"/>
</dbReference>
<dbReference type="PATRIC" id="fig|28229.4.peg.4037"/>
<comment type="caution">
    <text evidence="1">The sequence shown here is derived from an EMBL/GenBank/DDBJ whole genome shotgun (WGS) entry which is preliminary data.</text>
</comment>
<name>A0A099KA01_COLPS</name>
<proteinExistence type="predicted"/>
<protein>
    <submittedName>
        <fullName evidence="2">Na(+)-translocating NADH-quinone reductase subunit E</fullName>
    </submittedName>
</protein>
<evidence type="ECO:0000313" key="4">
    <source>
        <dbReference type="Proteomes" id="UP000243053"/>
    </source>
</evidence>
<dbReference type="EMBL" id="MAAF01000029">
    <property type="protein sequence ID" value="OUR83339.1"/>
    <property type="molecule type" value="Genomic_DNA"/>
</dbReference>
<evidence type="ECO:0000313" key="1">
    <source>
        <dbReference type="EMBL" id="KGJ87146.1"/>
    </source>
</evidence>
<dbReference type="Proteomes" id="UP000243053">
    <property type="component" value="Unassembled WGS sequence"/>
</dbReference>
<dbReference type="Pfam" id="PF04400">
    <property type="entry name" value="NqrM"/>
    <property type="match status" value="1"/>
</dbReference>
<dbReference type="InterPro" id="IPR007495">
    <property type="entry name" value="NqrM"/>
</dbReference>
<dbReference type="OrthoDB" id="5296227at2"/>
<organism evidence="1 3">
    <name type="scientific">Colwellia psychrerythraea</name>
    <name type="common">Vibrio psychroerythus</name>
    <dbReference type="NCBI Taxonomy" id="28229"/>
    <lineage>
        <taxon>Bacteria</taxon>
        <taxon>Pseudomonadati</taxon>
        <taxon>Pseudomonadota</taxon>
        <taxon>Gammaproteobacteria</taxon>
        <taxon>Alteromonadales</taxon>
        <taxon>Colwelliaceae</taxon>
        <taxon>Colwellia</taxon>
    </lineage>
</organism>
<sequence precursor="true">MMIFLITFGFFLVVGAAMAVGYIFQNKTLAGSCGGLASVGIDKECNCDNPCEKRQEREKKAALEHNLQNRIDVENL</sequence>
<reference evidence="2" key="3">
    <citation type="journal article" date="2017" name="Proc. Natl. Acad. Sci. U.S.A.">
        <title>Simulation of Deepwater Horizon oil plume reveals substrate specialization within a complex community of hydrocarbon-degraders.</title>
        <authorList>
            <person name="Hu P."/>
            <person name="Dubinsky E.A."/>
            <person name="Probst A.J."/>
            <person name="Wang J."/>
            <person name="Sieber C.M.K."/>
            <person name="Tom L.M."/>
            <person name="Gardinali P."/>
            <person name="Banfield J.F."/>
            <person name="Atlas R.M."/>
            <person name="Andersen G.L."/>
        </authorList>
    </citation>
    <scope>NUCLEOTIDE SEQUENCE</scope>
    <source>
        <strain evidence="2">38_32_sub10_T18</strain>
    </source>
</reference>
<accession>A0A099KA01</accession>
<reference evidence="4" key="2">
    <citation type="journal article" date="2017" name="Proc. Natl. Acad. Sci. U.S.A.">
        <title>Simulation of Deepwater Horizon oil plume reveals substrate specialization within a complex community of hydrocarbon degraders.</title>
        <authorList>
            <person name="Hu P."/>
            <person name="Dubinsky E.A."/>
            <person name="Probst A.J."/>
            <person name="Wang J."/>
            <person name="Sieber C.M.K."/>
            <person name="Tom L.M."/>
            <person name="Gardinali P."/>
            <person name="Banfield J.F."/>
            <person name="Atlas R.M."/>
            <person name="Andersen G.L."/>
        </authorList>
    </citation>
    <scope>NUCLEOTIDE SEQUENCE [LARGE SCALE GENOMIC DNA]</scope>
</reference>
<reference evidence="1 3" key="1">
    <citation type="submission" date="2014-08" db="EMBL/GenBank/DDBJ databases">
        <title>Genomic and Phenotypic Diversity of Colwellia psychrerythraea strains from Disparate Marine Basins.</title>
        <authorList>
            <person name="Techtmann S.M."/>
            <person name="Stelling S.C."/>
            <person name="Utturkar S.M."/>
            <person name="Alshibli N."/>
            <person name="Harris A."/>
            <person name="Brown S.D."/>
            <person name="Hazen T.C."/>
        </authorList>
    </citation>
    <scope>NUCLEOTIDE SEQUENCE [LARGE SCALE GENOMIC DNA]</scope>
    <source>
        <strain evidence="1 3">ND2E</strain>
    </source>
</reference>
<dbReference type="RefSeq" id="WP_033095592.1">
    <property type="nucleotide sequence ID" value="NZ_JQED01000055.1"/>
</dbReference>
<dbReference type="PANTHER" id="PTHR40691:SF1">
    <property type="entry name" value="EXPORTED PROTEIN"/>
    <property type="match status" value="1"/>
</dbReference>
<gene>
    <name evidence="2" type="ORF">A9Q75_04870</name>
    <name evidence="1" type="ORF">ND2E_0553</name>
</gene>
<evidence type="ECO:0000313" key="2">
    <source>
        <dbReference type="EMBL" id="OUR83339.1"/>
    </source>
</evidence>